<feature type="compositionally biased region" description="Low complexity" evidence="1">
    <location>
        <begin position="318"/>
        <end position="350"/>
    </location>
</feature>
<feature type="transmembrane region" description="Helical" evidence="2">
    <location>
        <begin position="515"/>
        <end position="535"/>
    </location>
</feature>
<sequence>MRLVRLGQQPSRVADDIRAALASLGRGATVVGGVALVGARPIPSVRSVDAIVVLPRGVLIVLGVDLPEPAMKLEAPLAGPWRADGWAVAAPERAVNPAAPKLELAEAIAKHLRPKVPEALPIGTILAVGPYVDQVDQPPADAAGAVRVLHPTGKHMLAAAVSLAAAPEPCSLAQARALLKALAPEAPPISDDALRAEGFGAGLGEEPERTTKLDTPEATEKLDGPGVGARVGAAGKAGRAGGAGAAGVAPGLAGAGAVGPGAAGAAGAGVPGVAGASPGLAGAGAPGSAGKASAAAMAEGATGSAGAGAPGSAEKAASAAKAEGAAGTPAGTAGNSPAPNGPAQPGNSPAPGGPAQPGKPVASGVGAPVGAAASVAQPGNPAAPSGTAPANAAHLLGAAPAKPGTGHQPGAAKPSEPGNPAALGTAEHPPAKRSAPGNPATHGTTAPPAAAPGEPGNLASSEVTEKMAPPPRPPVKVRADVPPPRPIEVTTPVPRITAAVPVRAAVPEKSRTVRWLPFGAIGLLAVLLVAAIVLATTSGADDTPAQPAQVVNGIPLTQRAAARDVQCAAHAVGDLQVSLQRSGCVDLRRASFEATVDGKPAAVSVAVVAFPDSAKATAFKKAADTPGGGSVTDLAAETGKWPRTPHFDAAAYVSATDGTAVRLVLAAWFDQPSTADDPALLRAADAALTARVP</sequence>
<accession>A0ABP9R078</accession>
<feature type="compositionally biased region" description="Basic and acidic residues" evidence="1">
    <location>
        <begin position="206"/>
        <end position="223"/>
    </location>
</feature>
<feature type="region of interest" description="Disordered" evidence="1">
    <location>
        <begin position="318"/>
        <end position="366"/>
    </location>
</feature>
<comment type="caution">
    <text evidence="3">The sequence shown here is derived from an EMBL/GenBank/DDBJ whole genome shotgun (WGS) entry which is preliminary data.</text>
</comment>
<feature type="region of interest" description="Disordered" evidence="1">
    <location>
        <begin position="200"/>
        <end position="235"/>
    </location>
</feature>
<feature type="region of interest" description="Disordered" evidence="1">
    <location>
        <begin position="397"/>
        <end position="488"/>
    </location>
</feature>
<feature type="compositionally biased region" description="Low complexity" evidence="1">
    <location>
        <begin position="356"/>
        <end position="366"/>
    </location>
</feature>
<reference evidence="4" key="1">
    <citation type="journal article" date="2019" name="Int. J. Syst. Evol. Microbiol.">
        <title>The Global Catalogue of Microorganisms (GCM) 10K type strain sequencing project: providing services to taxonomists for standard genome sequencing and annotation.</title>
        <authorList>
            <consortium name="The Broad Institute Genomics Platform"/>
            <consortium name="The Broad Institute Genome Sequencing Center for Infectious Disease"/>
            <person name="Wu L."/>
            <person name="Ma J."/>
        </authorList>
    </citation>
    <scope>NUCLEOTIDE SEQUENCE [LARGE SCALE GENOMIC DNA]</scope>
    <source>
        <strain evidence="4">JCM 18054</strain>
    </source>
</reference>
<keyword evidence="2" id="KW-0812">Transmembrane</keyword>
<keyword evidence="4" id="KW-1185">Reference proteome</keyword>
<keyword evidence="2" id="KW-0472">Membrane</keyword>
<proteinExistence type="predicted"/>
<gene>
    <name evidence="3" type="ORF">GCM10023214_48260</name>
</gene>
<keyword evidence="2" id="KW-1133">Transmembrane helix</keyword>
<dbReference type="RefSeq" id="WP_346055012.1">
    <property type="nucleotide sequence ID" value="NZ_BAABIB010000089.1"/>
</dbReference>
<protein>
    <submittedName>
        <fullName evidence="3">Uncharacterized protein</fullName>
    </submittedName>
</protein>
<evidence type="ECO:0000313" key="4">
    <source>
        <dbReference type="Proteomes" id="UP001500192"/>
    </source>
</evidence>
<evidence type="ECO:0000256" key="2">
    <source>
        <dbReference type="SAM" id="Phobius"/>
    </source>
</evidence>
<evidence type="ECO:0000256" key="1">
    <source>
        <dbReference type="SAM" id="MobiDB-lite"/>
    </source>
</evidence>
<dbReference type="Proteomes" id="UP001500192">
    <property type="component" value="Unassembled WGS sequence"/>
</dbReference>
<feature type="compositionally biased region" description="Low complexity" evidence="1">
    <location>
        <begin position="435"/>
        <end position="456"/>
    </location>
</feature>
<evidence type="ECO:0000313" key="3">
    <source>
        <dbReference type="EMBL" id="GAA5170104.1"/>
    </source>
</evidence>
<name>A0ABP9R078_9PSEU</name>
<dbReference type="EMBL" id="BAABIB010000089">
    <property type="protein sequence ID" value="GAA5170104.1"/>
    <property type="molecule type" value="Genomic_DNA"/>
</dbReference>
<organism evidence="3 4">
    <name type="scientific">Amycolatopsis dongchuanensis</name>
    <dbReference type="NCBI Taxonomy" id="1070866"/>
    <lineage>
        <taxon>Bacteria</taxon>
        <taxon>Bacillati</taxon>
        <taxon>Actinomycetota</taxon>
        <taxon>Actinomycetes</taxon>
        <taxon>Pseudonocardiales</taxon>
        <taxon>Pseudonocardiaceae</taxon>
        <taxon>Amycolatopsis</taxon>
    </lineage>
</organism>